<dbReference type="InterPro" id="IPR001478">
    <property type="entry name" value="PDZ"/>
</dbReference>
<dbReference type="OrthoDB" id="248175at2"/>
<evidence type="ECO:0000256" key="2">
    <source>
        <dbReference type="ARBA" id="ARBA00022670"/>
    </source>
</evidence>
<dbReference type="EMBL" id="PUHY01000010">
    <property type="protein sequence ID" value="PQO34424.1"/>
    <property type="molecule type" value="Genomic_DNA"/>
</dbReference>
<dbReference type="SUPFAM" id="SSF50494">
    <property type="entry name" value="Trypsin-like serine proteases"/>
    <property type="match status" value="1"/>
</dbReference>
<protein>
    <submittedName>
        <fullName evidence="7">2-alkenal reductase</fullName>
    </submittedName>
</protein>
<evidence type="ECO:0000313" key="8">
    <source>
        <dbReference type="Proteomes" id="UP000238322"/>
    </source>
</evidence>
<dbReference type="PROSITE" id="PS50106">
    <property type="entry name" value="PDZ"/>
    <property type="match status" value="1"/>
</dbReference>
<feature type="domain" description="PDZ" evidence="6">
    <location>
        <begin position="284"/>
        <end position="358"/>
    </location>
</feature>
<evidence type="ECO:0000256" key="4">
    <source>
        <dbReference type="ARBA" id="ARBA00022825"/>
    </source>
</evidence>
<dbReference type="Gene3D" id="2.30.42.10">
    <property type="match status" value="1"/>
</dbReference>
<dbReference type="PANTHER" id="PTHR43343">
    <property type="entry name" value="PEPTIDASE S12"/>
    <property type="match status" value="1"/>
</dbReference>
<dbReference type="PRINTS" id="PR00834">
    <property type="entry name" value="PROTEASES2C"/>
</dbReference>
<evidence type="ECO:0000259" key="6">
    <source>
        <dbReference type="PROSITE" id="PS50106"/>
    </source>
</evidence>
<dbReference type="Pfam" id="PF13180">
    <property type="entry name" value="PDZ_2"/>
    <property type="match status" value="1"/>
</dbReference>
<feature type="transmembrane region" description="Helical" evidence="5">
    <location>
        <begin position="24"/>
        <end position="46"/>
    </location>
</feature>
<evidence type="ECO:0000313" key="7">
    <source>
        <dbReference type="EMBL" id="PQO34424.1"/>
    </source>
</evidence>
<keyword evidence="4" id="KW-0720">Serine protease</keyword>
<gene>
    <name evidence="7" type="ORF">C5Y83_12950</name>
</gene>
<proteinExistence type="inferred from homology"/>
<dbReference type="InterPro" id="IPR051201">
    <property type="entry name" value="Chloro_Bact_Ser_Proteases"/>
</dbReference>
<dbReference type="Pfam" id="PF13365">
    <property type="entry name" value="Trypsin_2"/>
    <property type="match status" value="1"/>
</dbReference>
<accession>A0A2S8FRE7</accession>
<comment type="caution">
    <text evidence="7">The sequence shown here is derived from an EMBL/GenBank/DDBJ whole genome shotgun (WGS) entry which is preliminary data.</text>
</comment>
<evidence type="ECO:0000256" key="5">
    <source>
        <dbReference type="SAM" id="Phobius"/>
    </source>
</evidence>
<sequence>MEPSPQSGHPENHGRPHSNSNAIALLRVFLYCLVVAVFGAWTISYWTTPPENEVVLNPNAEPRAITPRGDLADDEQSTIELFENSSDAVVFITTSQQFLSRGTAKISEMATGQGSGFVWDKEGHIVTNFHVIKPIVEGSGRAHITFADGSTYVAAVVGTSAENDLAVLQVKDFQGKKFTPIPVGTSTDLRVGQKVFAIGNPFGFDHTLTTGIISGLGRSIEAEDGRQIDDLIQTDAAINPGNSGGPLLDSSGRLIGVNSAIYSPSGAYAGIGFAIPADTVNAVVTELIRNGEIKRPYLGVRFAPPTINAQLGIQGAIVGEVIKGSPAEKAGIHPTIQTQQGSIELGDIIVEIDGKPIRHYGDVVRALFSHKVGDVLKMKVIRGVRRGASPEEVELDVKLTEST</sequence>
<dbReference type="SMART" id="SM00228">
    <property type="entry name" value="PDZ"/>
    <property type="match status" value="1"/>
</dbReference>
<dbReference type="SUPFAM" id="SSF50156">
    <property type="entry name" value="PDZ domain-like"/>
    <property type="match status" value="1"/>
</dbReference>
<dbReference type="GO" id="GO:0006508">
    <property type="term" value="P:proteolysis"/>
    <property type="evidence" value="ECO:0007669"/>
    <property type="project" value="UniProtKB-KW"/>
</dbReference>
<dbReference type="InterPro" id="IPR001940">
    <property type="entry name" value="Peptidase_S1C"/>
</dbReference>
<name>A0A2S8FRE7_9BACT</name>
<evidence type="ECO:0000256" key="1">
    <source>
        <dbReference type="ARBA" id="ARBA00010541"/>
    </source>
</evidence>
<reference evidence="7 8" key="1">
    <citation type="submission" date="2018-02" db="EMBL/GenBank/DDBJ databases">
        <title>Comparative genomes isolates from brazilian mangrove.</title>
        <authorList>
            <person name="Araujo J.E."/>
            <person name="Taketani R.G."/>
            <person name="Silva M.C.P."/>
            <person name="Loureco M.V."/>
            <person name="Andreote F.D."/>
        </authorList>
    </citation>
    <scope>NUCLEOTIDE SEQUENCE [LARGE SCALE GENOMIC DNA]</scope>
    <source>
        <strain evidence="7 8">Hex-1 MGV</strain>
    </source>
</reference>
<evidence type="ECO:0000256" key="3">
    <source>
        <dbReference type="ARBA" id="ARBA00022801"/>
    </source>
</evidence>
<keyword evidence="5" id="KW-1133">Transmembrane helix</keyword>
<comment type="similarity">
    <text evidence="1">Belongs to the peptidase S1C family.</text>
</comment>
<dbReference type="Gene3D" id="2.40.10.10">
    <property type="entry name" value="Trypsin-like serine proteases"/>
    <property type="match status" value="2"/>
</dbReference>
<keyword evidence="5" id="KW-0472">Membrane</keyword>
<dbReference type="Proteomes" id="UP000238322">
    <property type="component" value="Unassembled WGS sequence"/>
</dbReference>
<dbReference type="PANTHER" id="PTHR43343:SF3">
    <property type="entry name" value="PROTEASE DO-LIKE 8, CHLOROPLASTIC"/>
    <property type="match status" value="1"/>
</dbReference>
<dbReference type="AlphaFoldDB" id="A0A2S8FRE7"/>
<keyword evidence="5" id="KW-0812">Transmembrane</keyword>
<organism evidence="7 8">
    <name type="scientific">Blastopirellula marina</name>
    <dbReference type="NCBI Taxonomy" id="124"/>
    <lineage>
        <taxon>Bacteria</taxon>
        <taxon>Pseudomonadati</taxon>
        <taxon>Planctomycetota</taxon>
        <taxon>Planctomycetia</taxon>
        <taxon>Pirellulales</taxon>
        <taxon>Pirellulaceae</taxon>
        <taxon>Blastopirellula</taxon>
    </lineage>
</organism>
<dbReference type="InterPro" id="IPR036034">
    <property type="entry name" value="PDZ_sf"/>
</dbReference>
<dbReference type="FunFam" id="2.40.10.10:FF:000001">
    <property type="entry name" value="Periplasmic serine protease DegS"/>
    <property type="match status" value="1"/>
</dbReference>
<dbReference type="GO" id="GO:0004252">
    <property type="term" value="F:serine-type endopeptidase activity"/>
    <property type="evidence" value="ECO:0007669"/>
    <property type="project" value="InterPro"/>
</dbReference>
<dbReference type="InterPro" id="IPR043504">
    <property type="entry name" value="Peptidase_S1_PA_chymotrypsin"/>
</dbReference>
<keyword evidence="3" id="KW-0378">Hydrolase</keyword>
<dbReference type="InterPro" id="IPR009003">
    <property type="entry name" value="Peptidase_S1_PA"/>
</dbReference>
<keyword evidence="2" id="KW-0645">Protease</keyword>